<reference evidence="1 2" key="1">
    <citation type="submission" date="2019-04" db="EMBL/GenBank/DDBJ databases">
        <title>Lewinella litorea sp. nov., isolated from a marine sand.</title>
        <authorList>
            <person name="Yoon J.-H."/>
        </authorList>
    </citation>
    <scope>NUCLEOTIDE SEQUENCE [LARGE SCALE GENOMIC DNA]</scope>
    <source>
        <strain evidence="1 2">HSMS-39</strain>
    </source>
</reference>
<evidence type="ECO:0000313" key="1">
    <source>
        <dbReference type="EMBL" id="THH39416.1"/>
    </source>
</evidence>
<organism evidence="1 2">
    <name type="scientific">Neolewinella litorea</name>
    <dbReference type="NCBI Taxonomy" id="2562452"/>
    <lineage>
        <taxon>Bacteria</taxon>
        <taxon>Pseudomonadati</taxon>
        <taxon>Bacteroidota</taxon>
        <taxon>Saprospiria</taxon>
        <taxon>Saprospirales</taxon>
        <taxon>Lewinellaceae</taxon>
        <taxon>Neolewinella</taxon>
    </lineage>
</organism>
<evidence type="ECO:0000313" key="2">
    <source>
        <dbReference type="Proteomes" id="UP000308528"/>
    </source>
</evidence>
<proteinExistence type="predicted"/>
<sequence length="254" mass="28198">MGFRIGFTKWLTLRCWHPDYLRSMAGNVPVAPTDTLSTTQRNDYLRYDVRNLLDIRPTAHGAALLKRYSFIWTPSTLGGWLLARDTYDETDPGVRLQLGVYLRDPGFAAATDFGMSSVEGWLFHLTNATSAVTAEHELTGGNLRSVHYLPSRDFTLTLPQLTPNTDSQVQLRDPLLTGNPILETIAVKAAAPSADEYRVEIMGRPPGLYRFTGSNITNQNILLGFTGDPTLIGVIDLRLADWDGAAFDLHFKPS</sequence>
<name>A0A4S4NI56_9BACT</name>
<dbReference type="RefSeq" id="WP_136459549.1">
    <property type="nucleotide sequence ID" value="NZ_SRSF01000004.1"/>
</dbReference>
<dbReference type="Proteomes" id="UP000308528">
    <property type="component" value="Unassembled WGS sequence"/>
</dbReference>
<protein>
    <submittedName>
        <fullName evidence="1">Uncharacterized protein</fullName>
    </submittedName>
</protein>
<dbReference type="AlphaFoldDB" id="A0A4S4NI56"/>
<gene>
    <name evidence="1" type="ORF">E4021_11730</name>
</gene>
<accession>A0A4S4NI56</accession>
<dbReference type="EMBL" id="SRSF01000004">
    <property type="protein sequence ID" value="THH39416.1"/>
    <property type="molecule type" value="Genomic_DNA"/>
</dbReference>
<dbReference type="OrthoDB" id="1492547at2"/>
<comment type="caution">
    <text evidence="1">The sequence shown here is derived from an EMBL/GenBank/DDBJ whole genome shotgun (WGS) entry which is preliminary data.</text>
</comment>
<keyword evidence="2" id="KW-1185">Reference proteome</keyword>